<feature type="region of interest" description="Disordered" evidence="1">
    <location>
        <begin position="28"/>
        <end position="74"/>
    </location>
</feature>
<protein>
    <submittedName>
        <fullName evidence="2">Uncharacterized protein</fullName>
    </submittedName>
</protein>
<organism evidence="2 3">
    <name type="scientific">Dendrothele bispora (strain CBS 962.96)</name>
    <dbReference type="NCBI Taxonomy" id="1314807"/>
    <lineage>
        <taxon>Eukaryota</taxon>
        <taxon>Fungi</taxon>
        <taxon>Dikarya</taxon>
        <taxon>Basidiomycota</taxon>
        <taxon>Agaricomycotina</taxon>
        <taxon>Agaricomycetes</taxon>
        <taxon>Agaricomycetidae</taxon>
        <taxon>Agaricales</taxon>
        <taxon>Agaricales incertae sedis</taxon>
        <taxon>Dendrothele</taxon>
    </lineage>
</organism>
<dbReference type="AlphaFoldDB" id="A0A4S8LAD2"/>
<gene>
    <name evidence="2" type="ORF">K435DRAFT_868960</name>
</gene>
<feature type="compositionally biased region" description="Basic residues" evidence="1">
    <location>
        <begin position="31"/>
        <end position="42"/>
    </location>
</feature>
<evidence type="ECO:0000313" key="3">
    <source>
        <dbReference type="Proteomes" id="UP000297245"/>
    </source>
</evidence>
<dbReference type="Proteomes" id="UP000297245">
    <property type="component" value="Unassembled WGS sequence"/>
</dbReference>
<name>A0A4S8LAD2_DENBC</name>
<evidence type="ECO:0000256" key="1">
    <source>
        <dbReference type="SAM" id="MobiDB-lite"/>
    </source>
</evidence>
<dbReference type="EMBL" id="ML179531">
    <property type="protein sequence ID" value="THU85762.1"/>
    <property type="molecule type" value="Genomic_DNA"/>
</dbReference>
<evidence type="ECO:0000313" key="2">
    <source>
        <dbReference type="EMBL" id="THU85762.1"/>
    </source>
</evidence>
<sequence>MHAFNAFSNLYLIHLGFFELQGIEQSPRIGRTGKHTHERHKHESLALSPSKAVQKRKPVFLSDAQSAAKRPKLT</sequence>
<reference evidence="2 3" key="1">
    <citation type="journal article" date="2019" name="Nat. Ecol. Evol.">
        <title>Megaphylogeny resolves global patterns of mushroom evolution.</title>
        <authorList>
            <person name="Varga T."/>
            <person name="Krizsan K."/>
            <person name="Foldi C."/>
            <person name="Dima B."/>
            <person name="Sanchez-Garcia M."/>
            <person name="Sanchez-Ramirez S."/>
            <person name="Szollosi G.J."/>
            <person name="Szarkandi J.G."/>
            <person name="Papp V."/>
            <person name="Albert L."/>
            <person name="Andreopoulos W."/>
            <person name="Angelini C."/>
            <person name="Antonin V."/>
            <person name="Barry K.W."/>
            <person name="Bougher N.L."/>
            <person name="Buchanan P."/>
            <person name="Buyck B."/>
            <person name="Bense V."/>
            <person name="Catcheside P."/>
            <person name="Chovatia M."/>
            <person name="Cooper J."/>
            <person name="Damon W."/>
            <person name="Desjardin D."/>
            <person name="Finy P."/>
            <person name="Geml J."/>
            <person name="Haridas S."/>
            <person name="Hughes K."/>
            <person name="Justo A."/>
            <person name="Karasinski D."/>
            <person name="Kautmanova I."/>
            <person name="Kiss B."/>
            <person name="Kocsube S."/>
            <person name="Kotiranta H."/>
            <person name="LaButti K.M."/>
            <person name="Lechner B.E."/>
            <person name="Liimatainen K."/>
            <person name="Lipzen A."/>
            <person name="Lukacs Z."/>
            <person name="Mihaltcheva S."/>
            <person name="Morgado L.N."/>
            <person name="Niskanen T."/>
            <person name="Noordeloos M.E."/>
            <person name="Ohm R.A."/>
            <person name="Ortiz-Santana B."/>
            <person name="Ovrebo C."/>
            <person name="Racz N."/>
            <person name="Riley R."/>
            <person name="Savchenko A."/>
            <person name="Shiryaev A."/>
            <person name="Soop K."/>
            <person name="Spirin V."/>
            <person name="Szebenyi C."/>
            <person name="Tomsovsky M."/>
            <person name="Tulloss R.E."/>
            <person name="Uehling J."/>
            <person name="Grigoriev I.V."/>
            <person name="Vagvolgyi C."/>
            <person name="Papp T."/>
            <person name="Martin F.M."/>
            <person name="Miettinen O."/>
            <person name="Hibbett D.S."/>
            <person name="Nagy L.G."/>
        </authorList>
    </citation>
    <scope>NUCLEOTIDE SEQUENCE [LARGE SCALE GENOMIC DNA]</scope>
    <source>
        <strain evidence="2 3">CBS 962.96</strain>
    </source>
</reference>
<keyword evidence="3" id="KW-1185">Reference proteome</keyword>
<accession>A0A4S8LAD2</accession>
<proteinExistence type="predicted"/>